<keyword evidence="5" id="KW-1185">Reference proteome</keyword>
<proteinExistence type="inferred from homology"/>
<dbReference type="EMBL" id="PQIB02000014">
    <property type="protein sequence ID" value="RLM69289.1"/>
    <property type="molecule type" value="Genomic_DNA"/>
</dbReference>
<gene>
    <name evidence="4" type="ORF">C2845_PM17G08040</name>
</gene>
<dbReference type="Gene3D" id="3.30.559.10">
    <property type="entry name" value="Chloramphenicol acetyltransferase-like domain"/>
    <property type="match status" value="2"/>
</dbReference>
<dbReference type="InterPro" id="IPR023213">
    <property type="entry name" value="CAT-like_dom_sf"/>
</dbReference>
<dbReference type="Pfam" id="PF02458">
    <property type="entry name" value="Transferase"/>
    <property type="match status" value="1"/>
</dbReference>
<keyword evidence="2" id="KW-0808">Transferase</keyword>
<dbReference type="Proteomes" id="UP000275267">
    <property type="component" value="Unassembled WGS sequence"/>
</dbReference>
<comment type="caution">
    <text evidence="4">The sequence shown here is derived from an EMBL/GenBank/DDBJ whole genome shotgun (WGS) entry which is preliminary data.</text>
</comment>
<sequence length="257" mass="27474">MLRDMLARGVPPDHFTLLPVLRSCALTGAAGFGASSHALAVKLGAQDNLFVASALASDTSIEPHVVTVSNLDLIARIIQTSMFCVYAKPPAGDFDAVVAAFDAGMPSFLNHFFPLAGRIATDNTSYGVPEIHCSNQGAELVKIQLPYGKDMALSVQVVFFACGGFTVAWRTNHIVVDGDAPRASPAEPRPLDITRPRVPPCYSASLDDAFTPLDARCQVNVLTADHSSVLRFYYIEASDIARLREVASPGGERATRV</sequence>
<evidence type="ECO:0000256" key="2">
    <source>
        <dbReference type="ARBA" id="ARBA00022679"/>
    </source>
</evidence>
<comment type="similarity">
    <text evidence="1">Belongs to the plant acyltransferase family.</text>
</comment>
<dbReference type="PANTHER" id="PTHR31642:SF160">
    <property type="entry name" value="HXXXD-TYPE ACYL-TRANSFERASE FAMILY PROTEIN"/>
    <property type="match status" value="1"/>
</dbReference>
<protein>
    <submittedName>
        <fullName evidence="4">Omega-hydroxypalmitate O-feruloyl transferase-like</fullName>
    </submittedName>
</protein>
<organism evidence="4 5">
    <name type="scientific">Panicum miliaceum</name>
    <name type="common">Proso millet</name>
    <name type="synonym">Broomcorn millet</name>
    <dbReference type="NCBI Taxonomy" id="4540"/>
    <lineage>
        <taxon>Eukaryota</taxon>
        <taxon>Viridiplantae</taxon>
        <taxon>Streptophyta</taxon>
        <taxon>Embryophyta</taxon>
        <taxon>Tracheophyta</taxon>
        <taxon>Spermatophyta</taxon>
        <taxon>Magnoliopsida</taxon>
        <taxon>Liliopsida</taxon>
        <taxon>Poales</taxon>
        <taxon>Poaceae</taxon>
        <taxon>PACMAD clade</taxon>
        <taxon>Panicoideae</taxon>
        <taxon>Panicodae</taxon>
        <taxon>Paniceae</taxon>
        <taxon>Panicinae</taxon>
        <taxon>Panicum</taxon>
        <taxon>Panicum sect. Panicum</taxon>
    </lineage>
</organism>
<dbReference type="InterPro" id="IPR050317">
    <property type="entry name" value="Plant_Fungal_Acyltransferase"/>
</dbReference>
<accession>A0A3L6Q347</accession>
<evidence type="ECO:0000256" key="3">
    <source>
        <dbReference type="ARBA" id="ARBA00023315"/>
    </source>
</evidence>
<reference evidence="5" key="1">
    <citation type="journal article" date="2019" name="Nat. Commun.">
        <title>The genome of broomcorn millet.</title>
        <authorList>
            <person name="Zou C."/>
            <person name="Miki D."/>
            <person name="Li D."/>
            <person name="Tang Q."/>
            <person name="Xiao L."/>
            <person name="Rajput S."/>
            <person name="Deng P."/>
            <person name="Jia W."/>
            <person name="Huang R."/>
            <person name="Zhang M."/>
            <person name="Sun Y."/>
            <person name="Hu J."/>
            <person name="Fu X."/>
            <person name="Schnable P.S."/>
            <person name="Li F."/>
            <person name="Zhang H."/>
            <person name="Feng B."/>
            <person name="Zhu X."/>
            <person name="Liu R."/>
            <person name="Schnable J.C."/>
            <person name="Zhu J.-K."/>
            <person name="Zhang H."/>
        </authorList>
    </citation>
    <scope>NUCLEOTIDE SEQUENCE [LARGE SCALE GENOMIC DNA]</scope>
</reference>
<evidence type="ECO:0000313" key="4">
    <source>
        <dbReference type="EMBL" id="RLM69289.1"/>
    </source>
</evidence>
<name>A0A3L6Q347_PANMI</name>
<dbReference type="OrthoDB" id="684418at2759"/>
<dbReference type="PANTHER" id="PTHR31642">
    <property type="entry name" value="TRICHOTHECENE 3-O-ACETYLTRANSFERASE"/>
    <property type="match status" value="1"/>
</dbReference>
<evidence type="ECO:0000313" key="5">
    <source>
        <dbReference type="Proteomes" id="UP000275267"/>
    </source>
</evidence>
<dbReference type="STRING" id="4540.A0A3L6Q347"/>
<keyword evidence="3" id="KW-0012">Acyltransferase</keyword>
<dbReference type="GO" id="GO:0016747">
    <property type="term" value="F:acyltransferase activity, transferring groups other than amino-acyl groups"/>
    <property type="evidence" value="ECO:0007669"/>
    <property type="project" value="UniProtKB-ARBA"/>
</dbReference>
<dbReference type="AlphaFoldDB" id="A0A3L6Q347"/>
<evidence type="ECO:0000256" key="1">
    <source>
        <dbReference type="ARBA" id="ARBA00009861"/>
    </source>
</evidence>